<dbReference type="GO" id="GO:0050660">
    <property type="term" value="F:flavin adenine dinucleotide binding"/>
    <property type="evidence" value="ECO:0007669"/>
    <property type="project" value="InterPro"/>
</dbReference>
<dbReference type="PANTHER" id="PTHR43762:SF1">
    <property type="entry name" value="D-ARABINONO-1,4-LACTONE OXIDASE"/>
    <property type="match status" value="1"/>
</dbReference>
<dbReference type="PANTHER" id="PTHR43762">
    <property type="entry name" value="L-GULONOLACTONE OXIDASE"/>
    <property type="match status" value="1"/>
</dbReference>
<sequence length="543" mass="60890">MQLPLLSSLWNADTSRIAWDYFLSGVAKSIVIMVHTAHFAVDLTAQGLQVGNAYMPTSLMIYLPKLFSSDQVQIEQPKAHVPGSPYNTYDGPGFPACHSVAQIHHPSTVDEIVGIVRDVIKADNGTRIRASGPRTTESLIGSPDDPNTIIIRTDGVNTIRNLNMNGDEGTVDLDPAGSIATGAHRSSLSQDSQVSSAAVELDILNGEGDLIQLKKDDSDDWLAATASLGLLGIITRVKLVVVKDFKVYANQTILEEEEVLNGDIYALIAPYVTANLWWWPGQRRFHQRTYNVVPVETEGNAFQSTFSVTPLEGYTGRTLLDMGQDVSWPNFLAEKIFYDIWCAPNFHDKITNKPLKSWPVYGWAYDVLIGGLYPQQLPEWDYDIHGRTYEIAVPVTQANALLKRIRELFDEAAAQGKPVTTTYRSGINIKFGKSFDSFLGQTTERVGEVKADWSKGAIMFDFPMYQPRGGDHHLYHQEFFTNLARVLADDFPSRPHWSKNTREVLRQTVKNLDNESLQRFSKVRERFDPKRIYHTIVAEIINV</sequence>
<dbReference type="SUPFAM" id="SSF56176">
    <property type="entry name" value="FAD-binding/transporter-associated domain-like"/>
    <property type="match status" value="1"/>
</dbReference>
<keyword evidence="4" id="KW-1185">Reference proteome</keyword>
<dbReference type="Gene3D" id="3.30.70.2530">
    <property type="match status" value="1"/>
</dbReference>
<keyword evidence="1" id="KW-0560">Oxidoreductase</keyword>
<dbReference type="Gene3D" id="3.30.70.2520">
    <property type="match status" value="1"/>
</dbReference>
<dbReference type="InterPro" id="IPR036318">
    <property type="entry name" value="FAD-bd_PCMH-like_sf"/>
</dbReference>
<name>A0AAV5AFA9_9AGAM</name>
<dbReference type="InterPro" id="IPR016169">
    <property type="entry name" value="FAD-bd_PCMH_sub2"/>
</dbReference>
<gene>
    <name evidence="3" type="ORF">Clacol_007574</name>
</gene>
<dbReference type="Gene3D" id="3.30.465.10">
    <property type="match status" value="1"/>
</dbReference>
<proteinExistence type="predicted"/>
<dbReference type="GO" id="GO:0016020">
    <property type="term" value="C:membrane"/>
    <property type="evidence" value="ECO:0007669"/>
    <property type="project" value="InterPro"/>
</dbReference>
<evidence type="ECO:0000313" key="4">
    <source>
        <dbReference type="Proteomes" id="UP001050691"/>
    </source>
</evidence>
<dbReference type="EMBL" id="BPWL01000008">
    <property type="protein sequence ID" value="GJJ13322.1"/>
    <property type="molecule type" value="Genomic_DNA"/>
</dbReference>
<protein>
    <recommendedName>
        <fullName evidence="2">D-arabinono-1,4-lactone oxidase C-terminal domain-containing protein</fullName>
    </recommendedName>
</protein>
<evidence type="ECO:0000313" key="3">
    <source>
        <dbReference type="EMBL" id="GJJ13322.1"/>
    </source>
</evidence>
<feature type="domain" description="D-arabinono-1,4-lactone oxidase C-terminal" evidence="2">
    <location>
        <begin position="389"/>
        <end position="533"/>
    </location>
</feature>
<dbReference type="InterPro" id="IPR010031">
    <property type="entry name" value="FAD_lactone_oxidase-like"/>
</dbReference>
<evidence type="ECO:0000259" key="2">
    <source>
        <dbReference type="Pfam" id="PF04030"/>
    </source>
</evidence>
<evidence type="ECO:0000256" key="1">
    <source>
        <dbReference type="ARBA" id="ARBA00023002"/>
    </source>
</evidence>
<dbReference type="InterPro" id="IPR007173">
    <property type="entry name" value="ALO_C"/>
</dbReference>
<dbReference type="Pfam" id="PF04030">
    <property type="entry name" value="ALO"/>
    <property type="match status" value="1"/>
</dbReference>
<accession>A0AAV5AFA9</accession>
<comment type="caution">
    <text evidence="3">The sequence shown here is derived from an EMBL/GenBank/DDBJ whole genome shotgun (WGS) entry which is preliminary data.</text>
</comment>
<reference evidence="3" key="1">
    <citation type="submission" date="2021-10" db="EMBL/GenBank/DDBJ databases">
        <title>De novo Genome Assembly of Clathrus columnatus (Basidiomycota, Fungi) Using Illumina and Nanopore Sequence Data.</title>
        <authorList>
            <person name="Ogiso-Tanaka E."/>
            <person name="Itagaki H."/>
            <person name="Hosoya T."/>
            <person name="Hosaka K."/>
        </authorList>
    </citation>
    <scope>NUCLEOTIDE SEQUENCE</scope>
    <source>
        <strain evidence="3">MO-923</strain>
    </source>
</reference>
<dbReference type="AlphaFoldDB" id="A0AAV5AFA9"/>
<dbReference type="GO" id="GO:0003885">
    <property type="term" value="F:D-arabinono-1,4-lactone oxidase activity"/>
    <property type="evidence" value="ECO:0007669"/>
    <property type="project" value="InterPro"/>
</dbReference>
<dbReference type="Proteomes" id="UP001050691">
    <property type="component" value="Unassembled WGS sequence"/>
</dbReference>
<organism evidence="3 4">
    <name type="scientific">Clathrus columnatus</name>
    <dbReference type="NCBI Taxonomy" id="1419009"/>
    <lineage>
        <taxon>Eukaryota</taxon>
        <taxon>Fungi</taxon>
        <taxon>Dikarya</taxon>
        <taxon>Basidiomycota</taxon>
        <taxon>Agaricomycotina</taxon>
        <taxon>Agaricomycetes</taxon>
        <taxon>Phallomycetidae</taxon>
        <taxon>Phallales</taxon>
        <taxon>Clathraceae</taxon>
        <taxon>Clathrus</taxon>
    </lineage>
</organism>